<dbReference type="InterPro" id="IPR027417">
    <property type="entry name" value="P-loop_NTPase"/>
</dbReference>
<dbReference type="InterPro" id="IPR011545">
    <property type="entry name" value="DEAD/DEAH_box_helicase_dom"/>
</dbReference>
<feature type="compositionally biased region" description="Low complexity" evidence="5">
    <location>
        <begin position="548"/>
        <end position="560"/>
    </location>
</feature>
<dbReference type="PANTHER" id="PTHR14025:SF20">
    <property type="entry name" value="FANCONI ANEMIA GROUP M PROTEIN"/>
    <property type="match status" value="1"/>
</dbReference>
<evidence type="ECO:0000313" key="8">
    <source>
        <dbReference type="Proteomes" id="UP001363151"/>
    </source>
</evidence>
<dbReference type="SUPFAM" id="SSF52540">
    <property type="entry name" value="P-loop containing nucleoside triphosphate hydrolases"/>
    <property type="match status" value="2"/>
</dbReference>
<name>A0ABR1G4W1_AURAN</name>
<reference evidence="7 8" key="1">
    <citation type="submission" date="2024-03" db="EMBL/GenBank/DDBJ databases">
        <title>Aureococcus anophagefferens CCMP1851 and Kratosvirus quantuckense: Draft genome of a second virus-susceptible host strain in the model system.</title>
        <authorList>
            <person name="Chase E."/>
            <person name="Truchon A.R."/>
            <person name="Schepens W."/>
            <person name="Wilhelm S.W."/>
        </authorList>
    </citation>
    <scope>NUCLEOTIDE SEQUENCE [LARGE SCALE GENOMIC DNA]</scope>
    <source>
        <strain evidence="7 8">CCMP1851</strain>
    </source>
</reference>
<dbReference type="Pfam" id="PF00271">
    <property type="entry name" value="Helicase_C"/>
    <property type="match status" value="1"/>
</dbReference>
<keyword evidence="4" id="KW-0067">ATP-binding</keyword>
<dbReference type="CDD" id="cd18033">
    <property type="entry name" value="DEXDc_FANCM"/>
    <property type="match status" value="1"/>
</dbReference>
<dbReference type="InterPro" id="IPR014001">
    <property type="entry name" value="Helicase_ATP-bd"/>
</dbReference>
<dbReference type="SMART" id="SM00487">
    <property type="entry name" value="DEXDc"/>
    <property type="match status" value="1"/>
</dbReference>
<feature type="compositionally biased region" description="Basic residues" evidence="5">
    <location>
        <begin position="608"/>
        <end position="624"/>
    </location>
</feature>
<evidence type="ECO:0000313" key="7">
    <source>
        <dbReference type="EMBL" id="KAK7248032.1"/>
    </source>
</evidence>
<feature type="domain" description="Helicase ATP-binding" evidence="6">
    <location>
        <begin position="66"/>
        <end position="234"/>
    </location>
</feature>
<evidence type="ECO:0000259" key="6">
    <source>
        <dbReference type="PROSITE" id="PS51192"/>
    </source>
</evidence>
<organism evidence="7 8">
    <name type="scientific">Aureococcus anophagefferens</name>
    <name type="common">Harmful bloom alga</name>
    <dbReference type="NCBI Taxonomy" id="44056"/>
    <lineage>
        <taxon>Eukaryota</taxon>
        <taxon>Sar</taxon>
        <taxon>Stramenopiles</taxon>
        <taxon>Ochrophyta</taxon>
        <taxon>Pelagophyceae</taxon>
        <taxon>Pelagomonadales</taxon>
        <taxon>Pelagomonadaceae</taxon>
        <taxon>Aureococcus</taxon>
    </lineage>
</organism>
<evidence type="ECO:0000256" key="2">
    <source>
        <dbReference type="ARBA" id="ARBA00022801"/>
    </source>
</evidence>
<protein>
    <submittedName>
        <fullName evidence="7">DNA repair nuclease</fullName>
    </submittedName>
</protein>
<sequence>MALRLANGAQGAMDRDAPGAFARQADCCGDRPAEECSRWVARIDAALASTWLYPTNYPVRAYQESIVKQCLLKNTLVCLPTGLGKTLIAAVLMYNYHRWFPEGQIIFMAPTRPLVGQQVAACHGVVGLPEGDTAEINGTVDQRRRRQLWAQRRVFYCTPQTVQNDLENGALDCSRVVLVVVDEAHRALKKYAYCGVVRAIAKRQSHFRVLALSATPGSDIAGVQAVIDNLRIAHVETIAGPPLGRLKAARLLHSSDLAQLSAFQVFSAECSRPRAAGQGGASGMKQDDQKAAVKRFLADDTNVLVATCIAEEGLDIGGRHVGSPIRLVQRMGRTARKRAGRVVLLMGPGEDRKFEAGGEKSAASTRPARFKGARLHQNLNKRMVPRRLVPNWPDRVDRELAIGAYHASQVGGNSAKAKRKRQVQPAAEYKGDAALARLPALHEIRRAADLQAAPRRRLAAERAPRGRQGAEEAAPPGDASRTGRRRGGADPWGFDDSPAPAPPPRPEAPAPPRPPAPAAPPAAAGARPPRRAAGRTPQRRRRGGAGGDAAPRAAGAAPRAAAARAVAGGRALGLVAGGRAGAAASARAVGFVSSPRARAAAAPAPAPRGRRRRRRRAAGRPCRR</sequence>
<feature type="compositionally biased region" description="Basic and acidic residues" evidence="5">
    <location>
        <begin position="458"/>
        <end position="470"/>
    </location>
</feature>
<keyword evidence="8" id="KW-1185">Reference proteome</keyword>
<keyword evidence="1" id="KW-0547">Nucleotide-binding</keyword>
<gene>
    <name evidence="7" type="primary">FANCM</name>
    <name evidence="7" type="ORF">SO694_00087052</name>
</gene>
<feature type="compositionally biased region" description="Pro residues" evidence="5">
    <location>
        <begin position="499"/>
        <end position="520"/>
    </location>
</feature>
<dbReference type="InterPro" id="IPR001650">
    <property type="entry name" value="Helicase_C-like"/>
</dbReference>
<dbReference type="Gene3D" id="3.40.50.300">
    <property type="entry name" value="P-loop containing nucleotide triphosphate hydrolases"/>
    <property type="match status" value="2"/>
</dbReference>
<dbReference type="SMART" id="SM00490">
    <property type="entry name" value="HELICc"/>
    <property type="match status" value="1"/>
</dbReference>
<dbReference type="Pfam" id="PF00270">
    <property type="entry name" value="DEAD"/>
    <property type="match status" value="1"/>
</dbReference>
<feature type="compositionally biased region" description="Basic residues" evidence="5">
    <location>
        <begin position="528"/>
        <end position="543"/>
    </location>
</feature>
<accession>A0ABR1G4W1</accession>
<feature type="region of interest" description="Disordered" evidence="5">
    <location>
        <begin position="452"/>
        <end position="560"/>
    </location>
</feature>
<evidence type="ECO:0000256" key="1">
    <source>
        <dbReference type="ARBA" id="ARBA00022741"/>
    </source>
</evidence>
<keyword evidence="3" id="KW-0347">Helicase</keyword>
<evidence type="ECO:0000256" key="5">
    <source>
        <dbReference type="SAM" id="MobiDB-lite"/>
    </source>
</evidence>
<evidence type="ECO:0000256" key="4">
    <source>
        <dbReference type="ARBA" id="ARBA00022840"/>
    </source>
</evidence>
<dbReference type="PROSITE" id="PS51192">
    <property type="entry name" value="HELICASE_ATP_BIND_1"/>
    <property type="match status" value="1"/>
</dbReference>
<keyword evidence="2" id="KW-0378">Hydrolase</keyword>
<comment type="caution">
    <text evidence="7">The sequence shown here is derived from an EMBL/GenBank/DDBJ whole genome shotgun (WGS) entry which is preliminary data.</text>
</comment>
<proteinExistence type="predicted"/>
<dbReference type="EMBL" id="JBBJCI010000121">
    <property type="protein sequence ID" value="KAK7248032.1"/>
    <property type="molecule type" value="Genomic_DNA"/>
</dbReference>
<feature type="region of interest" description="Disordered" evidence="5">
    <location>
        <begin position="578"/>
        <end position="624"/>
    </location>
</feature>
<dbReference type="Proteomes" id="UP001363151">
    <property type="component" value="Unassembled WGS sequence"/>
</dbReference>
<dbReference type="InterPro" id="IPR044749">
    <property type="entry name" value="FANCM_DEXDc"/>
</dbReference>
<dbReference type="PANTHER" id="PTHR14025">
    <property type="entry name" value="FANCONI ANEMIA GROUP M FANCM FAMILY MEMBER"/>
    <property type="match status" value="1"/>
</dbReference>
<evidence type="ECO:0000256" key="3">
    <source>
        <dbReference type="ARBA" id="ARBA00022806"/>
    </source>
</evidence>